<feature type="region of interest" description="Disordered" evidence="3">
    <location>
        <begin position="68"/>
        <end position="90"/>
    </location>
</feature>
<dbReference type="GO" id="GO:0005975">
    <property type="term" value="P:carbohydrate metabolic process"/>
    <property type="evidence" value="ECO:0007669"/>
    <property type="project" value="InterPro"/>
</dbReference>
<dbReference type="PROSITE" id="PS51257">
    <property type="entry name" value="PROKAR_LIPOPROTEIN"/>
    <property type="match status" value="1"/>
</dbReference>
<evidence type="ECO:0000259" key="4">
    <source>
        <dbReference type="PROSITE" id="PS51677"/>
    </source>
</evidence>
<dbReference type="InterPro" id="IPR051398">
    <property type="entry name" value="Polysacch_Deacetylase"/>
</dbReference>
<dbReference type="Proteomes" id="UP000011560">
    <property type="component" value="Unassembled WGS sequence"/>
</dbReference>
<dbReference type="STRING" id="1227490.C479_12022"/>
<reference evidence="5 6" key="1">
    <citation type="journal article" date="2014" name="PLoS Genet.">
        <title>Phylogenetically driven sequencing of extremely halophilic archaea reveals strategies for static and dynamic osmo-response.</title>
        <authorList>
            <person name="Becker E.A."/>
            <person name="Seitzer P.M."/>
            <person name="Tritt A."/>
            <person name="Larsen D."/>
            <person name="Krusor M."/>
            <person name="Yao A.I."/>
            <person name="Wu D."/>
            <person name="Madern D."/>
            <person name="Eisen J.A."/>
            <person name="Darling A.E."/>
            <person name="Facciotti M.T."/>
        </authorList>
    </citation>
    <scope>NUCLEOTIDE SEQUENCE [LARGE SCALE GENOMIC DNA]</scope>
    <source>
        <strain evidence="5 6">JCM 14624</strain>
    </source>
</reference>
<sequence length="412" mass="44842">MKRRTYLTTATATTALAVAGCTSGGDDDPDNDSDDEFGEFDDDEPSEAPPDLAGTWDDFESLEEWTATKGSMEADTDRSVTGSQSVRLSAGSDARGRIVKSLSSPLDCSEVVPGLAMASESSNAPAIQLWDENGHKAQYRQQTDPENPFVRRNFGLSKMGGEVDLSRIGEIHIVHWLGDDHEGDLWVDDLFFAPRSENGQVMVQFHGGYESEYETAYPILDEHDIPATTFVATDRIRTSENAEGDRLTREQLDELSSDGWTVGSYANRGLRLLDFDPEDREAEVRDAAAWLEDNGYGDGARFFAFPGGQFDEVAYDAVADQHDLAFAGRFPAQGYAANPHLCTRVTNPDPETAGNLVEWTAEVGGITSIAFTHVDDSVAASIDSLASSITEHQEAGDLSLISPAQLADEYVF</sequence>
<gene>
    <name evidence="5" type="ORF">C479_12022</name>
</gene>
<dbReference type="OrthoDB" id="10436at2157"/>
<feature type="domain" description="NodB homology" evidence="4">
    <location>
        <begin position="199"/>
        <end position="412"/>
    </location>
</feature>
<comment type="caution">
    <text evidence="5">The sequence shown here is derived from an EMBL/GenBank/DDBJ whole genome shotgun (WGS) entry which is preliminary data.</text>
</comment>
<comment type="subcellular location">
    <subcellularLocation>
        <location evidence="1">Secreted</location>
    </subcellularLocation>
</comment>
<keyword evidence="2" id="KW-0732">Signal</keyword>
<dbReference type="PANTHER" id="PTHR34216:SF3">
    <property type="entry name" value="POLY-BETA-1,6-N-ACETYL-D-GLUCOSAMINE N-DEACETYLASE"/>
    <property type="match status" value="1"/>
</dbReference>
<dbReference type="AlphaFoldDB" id="M0BF70"/>
<dbReference type="InterPro" id="IPR002509">
    <property type="entry name" value="NODB_dom"/>
</dbReference>
<feature type="compositionally biased region" description="Acidic residues" evidence="3">
    <location>
        <begin position="25"/>
        <end position="46"/>
    </location>
</feature>
<evidence type="ECO:0000313" key="5">
    <source>
        <dbReference type="EMBL" id="ELZ09112.1"/>
    </source>
</evidence>
<name>M0BF70_9EURY</name>
<organism evidence="5 6">
    <name type="scientific">Halovivax asiaticus JCM 14624</name>
    <dbReference type="NCBI Taxonomy" id="1227490"/>
    <lineage>
        <taxon>Archaea</taxon>
        <taxon>Methanobacteriati</taxon>
        <taxon>Methanobacteriota</taxon>
        <taxon>Stenosarchaea group</taxon>
        <taxon>Halobacteria</taxon>
        <taxon>Halobacteriales</taxon>
        <taxon>Natrialbaceae</taxon>
        <taxon>Halovivax</taxon>
    </lineage>
</organism>
<evidence type="ECO:0000256" key="3">
    <source>
        <dbReference type="SAM" id="MobiDB-lite"/>
    </source>
</evidence>
<dbReference type="GO" id="GO:0016810">
    <property type="term" value="F:hydrolase activity, acting on carbon-nitrogen (but not peptide) bonds"/>
    <property type="evidence" value="ECO:0007669"/>
    <property type="project" value="InterPro"/>
</dbReference>
<proteinExistence type="predicted"/>
<dbReference type="CDD" id="cd10970">
    <property type="entry name" value="CE4_DAC_u1_6s"/>
    <property type="match status" value="1"/>
</dbReference>
<accession>M0BF70</accession>
<dbReference type="Gene3D" id="3.20.20.370">
    <property type="entry name" value="Glycoside hydrolase/deacetylase"/>
    <property type="match status" value="1"/>
</dbReference>
<dbReference type="InterPro" id="IPR011330">
    <property type="entry name" value="Glyco_hydro/deAcase_b/a-brl"/>
</dbReference>
<dbReference type="PROSITE" id="PS51677">
    <property type="entry name" value="NODB"/>
    <property type="match status" value="1"/>
</dbReference>
<dbReference type="GO" id="GO:0005576">
    <property type="term" value="C:extracellular region"/>
    <property type="evidence" value="ECO:0007669"/>
    <property type="project" value="UniProtKB-SubCell"/>
</dbReference>
<dbReference type="EMBL" id="AOIQ01000018">
    <property type="protein sequence ID" value="ELZ09112.1"/>
    <property type="molecule type" value="Genomic_DNA"/>
</dbReference>
<dbReference type="Pfam" id="PF01522">
    <property type="entry name" value="Polysacc_deac_1"/>
    <property type="match status" value="1"/>
</dbReference>
<evidence type="ECO:0000256" key="2">
    <source>
        <dbReference type="ARBA" id="ARBA00022729"/>
    </source>
</evidence>
<evidence type="ECO:0000256" key="1">
    <source>
        <dbReference type="ARBA" id="ARBA00004613"/>
    </source>
</evidence>
<feature type="region of interest" description="Disordered" evidence="3">
    <location>
        <begin position="19"/>
        <end position="56"/>
    </location>
</feature>
<dbReference type="SUPFAM" id="SSF88713">
    <property type="entry name" value="Glycoside hydrolase/deacetylase"/>
    <property type="match status" value="1"/>
</dbReference>
<dbReference type="RefSeq" id="WP_007702806.1">
    <property type="nucleotide sequence ID" value="NZ_AOIQ01000018.1"/>
</dbReference>
<protein>
    <submittedName>
        <fullName evidence="5">Polysaccharide deacetylase</fullName>
    </submittedName>
</protein>
<dbReference type="PANTHER" id="PTHR34216">
    <property type="match status" value="1"/>
</dbReference>
<keyword evidence="6" id="KW-1185">Reference proteome</keyword>
<evidence type="ECO:0000313" key="6">
    <source>
        <dbReference type="Proteomes" id="UP000011560"/>
    </source>
</evidence>